<reference evidence="6" key="1">
    <citation type="submission" date="2018-05" db="EMBL/GenBank/DDBJ databases">
        <authorList>
            <person name="Lanie J.A."/>
            <person name="Ng W.-L."/>
            <person name="Kazmierczak K.M."/>
            <person name="Andrzejewski T.M."/>
            <person name="Davidsen T.M."/>
            <person name="Wayne K.J."/>
            <person name="Tettelin H."/>
            <person name="Glass J.I."/>
            <person name="Rusch D."/>
            <person name="Podicherti R."/>
            <person name="Tsui H.-C.T."/>
            <person name="Winkler M.E."/>
        </authorList>
    </citation>
    <scope>NUCLEOTIDE SEQUENCE</scope>
</reference>
<dbReference type="Pfam" id="PF01545">
    <property type="entry name" value="Cation_efflux"/>
    <property type="match status" value="1"/>
</dbReference>
<feature type="non-terminal residue" evidence="6">
    <location>
        <position position="50"/>
    </location>
</feature>
<dbReference type="Gene3D" id="1.20.1510.10">
    <property type="entry name" value="Cation efflux protein transmembrane domain"/>
    <property type="match status" value="1"/>
</dbReference>
<feature type="domain" description="Cation efflux protein transmembrane" evidence="5">
    <location>
        <begin position="9"/>
        <end position="49"/>
    </location>
</feature>
<dbReference type="InterPro" id="IPR058533">
    <property type="entry name" value="Cation_efflux_TM"/>
</dbReference>
<organism evidence="6">
    <name type="scientific">marine metagenome</name>
    <dbReference type="NCBI Taxonomy" id="408172"/>
    <lineage>
        <taxon>unclassified sequences</taxon>
        <taxon>metagenomes</taxon>
        <taxon>ecological metagenomes</taxon>
    </lineage>
</organism>
<keyword evidence="3" id="KW-1133">Transmembrane helix</keyword>
<evidence type="ECO:0000259" key="5">
    <source>
        <dbReference type="Pfam" id="PF01545"/>
    </source>
</evidence>
<keyword evidence="2" id="KW-0812">Transmembrane</keyword>
<dbReference type="EMBL" id="UINC01004511">
    <property type="protein sequence ID" value="SVA14860.1"/>
    <property type="molecule type" value="Genomic_DNA"/>
</dbReference>
<keyword evidence="4" id="KW-0472">Membrane</keyword>
<dbReference type="GO" id="GO:0016020">
    <property type="term" value="C:membrane"/>
    <property type="evidence" value="ECO:0007669"/>
    <property type="project" value="UniProtKB-SubCell"/>
</dbReference>
<evidence type="ECO:0000256" key="2">
    <source>
        <dbReference type="ARBA" id="ARBA00022692"/>
    </source>
</evidence>
<evidence type="ECO:0000256" key="3">
    <source>
        <dbReference type="ARBA" id="ARBA00022989"/>
    </source>
</evidence>
<evidence type="ECO:0000256" key="1">
    <source>
        <dbReference type="ARBA" id="ARBA00004141"/>
    </source>
</evidence>
<accession>A0A381TFK7</accession>
<dbReference type="GO" id="GO:0008324">
    <property type="term" value="F:monoatomic cation transmembrane transporter activity"/>
    <property type="evidence" value="ECO:0007669"/>
    <property type="project" value="InterPro"/>
</dbReference>
<dbReference type="SUPFAM" id="SSF161111">
    <property type="entry name" value="Cation efflux protein transmembrane domain-like"/>
    <property type="match status" value="1"/>
</dbReference>
<gene>
    <name evidence="6" type="ORF">METZ01_LOCUS67714</name>
</gene>
<name>A0A381TFK7_9ZZZZ</name>
<evidence type="ECO:0000313" key="6">
    <source>
        <dbReference type="EMBL" id="SVA14860.1"/>
    </source>
</evidence>
<dbReference type="InterPro" id="IPR027469">
    <property type="entry name" value="Cation_efflux_TMD_sf"/>
</dbReference>
<comment type="subcellular location">
    <subcellularLocation>
        <location evidence="1">Membrane</location>
        <topology evidence="1">Multi-pass membrane protein</topology>
    </subcellularLocation>
</comment>
<protein>
    <recommendedName>
        <fullName evidence="5">Cation efflux protein transmembrane domain-containing protein</fullName>
    </recommendedName>
</protein>
<dbReference type="AlphaFoldDB" id="A0A381TFK7"/>
<sequence>MNPGTKVTLIGTAANLILSIIKFVGGIIGNSAAMVADAVHSVSDLLTDVI</sequence>
<evidence type="ECO:0000256" key="4">
    <source>
        <dbReference type="ARBA" id="ARBA00023136"/>
    </source>
</evidence>
<proteinExistence type="predicted"/>